<dbReference type="InterPro" id="IPR000182">
    <property type="entry name" value="GNAT_dom"/>
</dbReference>
<dbReference type="InterPro" id="IPR016181">
    <property type="entry name" value="Acyl_CoA_acyltransferase"/>
</dbReference>
<dbReference type="Gene3D" id="3.40.50.261">
    <property type="entry name" value="Succinyl-CoA synthetase domains"/>
    <property type="match status" value="2"/>
</dbReference>
<evidence type="ECO:0000259" key="5">
    <source>
        <dbReference type="PROSITE" id="PS51186"/>
    </source>
</evidence>
<dbReference type="SUPFAM" id="SSF51735">
    <property type="entry name" value="NAD(P)-binding Rossmann-fold domains"/>
    <property type="match status" value="1"/>
</dbReference>
<dbReference type="SUPFAM" id="SSF56059">
    <property type="entry name" value="Glutathione synthetase ATP-binding domain-like"/>
    <property type="match status" value="1"/>
</dbReference>
<dbReference type="InterPro" id="IPR003781">
    <property type="entry name" value="CoA-bd"/>
</dbReference>
<dbReference type="SUPFAM" id="SSF55729">
    <property type="entry name" value="Acyl-CoA N-acyltransferases (Nat)"/>
    <property type="match status" value="1"/>
</dbReference>
<dbReference type="CDD" id="cd04301">
    <property type="entry name" value="NAT_SF"/>
    <property type="match status" value="1"/>
</dbReference>
<gene>
    <name evidence="6" type="ORF">EV671_103014</name>
</gene>
<dbReference type="GO" id="GO:0016747">
    <property type="term" value="F:acyltransferase activity, transferring groups other than amino-acyl groups"/>
    <property type="evidence" value="ECO:0007669"/>
    <property type="project" value="InterPro"/>
</dbReference>
<proteinExistence type="inferred from homology"/>
<accession>A0A4R3UGP1</accession>
<name>A0A4R3UGP1_ROSSA</name>
<dbReference type="Gene3D" id="3.40.50.720">
    <property type="entry name" value="NAD(P)-binding Rossmann-like Domain"/>
    <property type="match status" value="1"/>
</dbReference>
<dbReference type="Gene3D" id="3.30.1490.20">
    <property type="entry name" value="ATP-grasp fold, A domain"/>
    <property type="match status" value="1"/>
</dbReference>
<dbReference type="SMART" id="SM00881">
    <property type="entry name" value="CoA_binding"/>
    <property type="match status" value="1"/>
</dbReference>
<dbReference type="Pfam" id="PF19045">
    <property type="entry name" value="Ligase_CoA_2"/>
    <property type="match status" value="1"/>
</dbReference>
<evidence type="ECO:0000313" key="6">
    <source>
        <dbReference type="EMBL" id="TCU90666.1"/>
    </source>
</evidence>
<keyword evidence="6" id="KW-0808">Transferase</keyword>
<keyword evidence="3" id="KW-0067">ATP-binding</keyword>
<dbReference type="Pfam" id="PF13549">
    <property type="entry name" value="ATP-grasp_5"/>
    <property type="match status" value="1"/>
</dbReference>
<protein>
    <submittedName>
        <fullName evidence="6">Acetyltransferase</fullName>
    </submittedName>
</protein>
<dbReference type="RefSeq" id="WP_132575027.1">
    <property type="nucleotide sequence ID" value="NZ_CBCSGL010000033.1"/>
</dbReference>
<dbReference type="OrthoDB" id="9807426at2"/>
<dbReference type="InterPro" id="IPR016102">
    <property type="entry name" value="Succinyl-CoA_synth-like"/>
</dbReference>
<dbReference type="InterPro" id="IPR036291">
    <property type="entry name" value="NAD(P)-bd_dom_sf"/>
</dbReference>
<evidence type="ECO:0000256" key="3">
    <source>
        <dbReference type="ARBA" id="ARBA00022840"/>
    </source>
</evidence>
<dbReference type="Gene3D" id="3.40.630.30">
    <property type="match status" value="1"/>
</dbReference>
<dbReference type="InterPro" id="IPR013815">
    <property type="entry name" value="ATP_grasp_subdomain_1"/>
</dbReference>
<evidence type="ECO:0000256" key="2">
    <source>
        <dbReference type="ARBA" id="ARBA00022741"/>
    </source>
</evidence>
<dbReference type="InterPro" id="IPR032875">
    <property type="entry name" value="Succ_CoA_lig_flav_dom"/>
</dbReference>
<evidence type="ECO:0000313" key="7">
    <source>
        <dbReference type="Proteomes" id="UP000295110"/>
    </source>
</evidence>
<dbReference type="Gene3D" id="3.30.470.20">
    <property type="entry name" value="ATP-grasp fold, B domain"/>
    <property type="match status" value="1"/>
</dbReference>
<dbReference type="EMBL" id="SMBU01000030">
    <property type="protein sequence ID" value="TCU90666.1"/>
    <property type="molecule type" value="Genomic_DNA"/>
</dbReference>
<dbReference type="PROSITE" id="PS51186">
    <property type="entry name" value="GNAT"/>
    <property type="match status" value="1"/>
</dbReference>
<evidence type="ECO:0000256" key="1">
    <source>
        <dbReference type="ARBA" id="ARBA00022598"/>
    </source>
</evidence>
<keyword evidence="7" id="KW-1185">Reference proteome</keyword>
<dbReference type="Pfam" id="PF13302">
    <property type="entry name" value="Acetyltransf_3"/>
    <property type="match status" value="1"/>
</dbReference>
<comment type="caution">
    <text evidence="6">The sequence shown here is derived from an EMBL/GenBank/DDBJ whole genome shotgun (WGS) entry which is preliminary data.</text>
</comment>
<dbReference type="InterPro" id="IPR043938">
    <property type="entry name" value="Ligase_CoA_dom"/>
</dbReference>
<dbReference type="PANTHER" id="PTHR43334:SF1">
    <property type="entry name" value="3-HYDROXYPROPIONATE--COA LIGASE [ADP-FORMING]"/>
    <property type="match status" value="1"/>
</dbReference>
<keyword evidence="1" id="KW-0436">Ligase</keyword>
<dbReference type="GO" id="GO:0043758">
    <property type="term" value="F:acetate-CoA ligase (ADP-forming) activity"/>
    <property type="evidence" value="ECO:0007669"/>
    <property type="project" value="InterPro"/>
</dbReference>
<reference evidence="6 7" key="1">
    <citation type="submission" date="2019-03" db="EMBL/GenBank/DDBJ databases">
        <title>Genomic Encyclopedia of Type Strains, Phase IV (KMG-IV): sequencing the most valuable type-strain genomes for metagenomic binning, comparative biology and taxonomic classification.</title>
        <authorList>
            <person name="Goeker M."/>
        </authorList>
    </citation>
    <scope>NUCLEOTIDE SEQUENCE [LARGE SCALE GENOMIC DNA]</scope>
    <source>
        <strain evidence="6 7">DSM 654</strain>
    </source>
</reference>
<dbReference type="Pfam" id="PF13380">
    <property type="entry name" value="CoA_binding_2"/>
    <property type="match status" value="1"/>
</dbReference>
<dbReference type="PANTHER" id="PTHR43334">
    <property type="entry name" value="ACETATE--COA LIGASE [ADP-FORMING]"/>
    <property type="match status" value="1"/>
</dbReference>
<keyword evidence="2" id="KW-0547">Nucleotide-binding</keyword>
<feature type="domain" description="N-acetyltransferase" evidence="5">
    <location>
        <begin position="728"/>
        <end position="887"/>
    </location>
</feature>
<organism evidence="6 7">
    <name type="scientific">Roseateles saccharophilus</name>
    <name type="common">Pseudomonas saccharophila</name>
    <dbReference type="NCBI Taxonomy" id="304"/>
    <lineage>
        <taxon>Bacteria</taxon>
        <taxon>Pseudomonadati</taxon>
        <taxon>Pseudomonadota</taxon>
        <taxon>Betaproteobacteria</taxon>
        <taxon>Burkholderiales</taxon>
        <taxon>Sphaerotilaceae</taxon>
        <taxon>Roseateles</taxon>
    </lineage>
</organism>
<dbReference type="InterPro" id="IPR051538">
    <property type="entry name" value="Acyl-CoA_Synth/Transferase"/>
</dbReference>
<sequence length="888" mass="95552">MTQRHLDRLLSPRSVAVFGASDKPARVGTTVWRNLVEGGFKGRLAPVNPRLSELDGARCHPDLAALPFVPDLAVLCTPPATIAPLVAELGERGTRAAIVVTAGLTPQQKQAALDAARPYVLRLLGPNCIGVLSPHLGLNASFTQARARPGELALVSQSGALLTALLDWANTERIGFSHLISLGEHMDVDFGDLLDHLATERHTRAILLYIESITSPRKFMSAARAAARAKPVIVVKAGRAAAGIRAAASHTGALAGEDIVFDAAIRRAGMLRVDTLKELFIAAETLARFRDNRSAELMVMTNGGGAGVMVADAASALGVKLAQPSEALLRRLDAVLPPNWSHGNPIDIIGDAPARRYVDTLDALLDAPEAGALLFVHAPTAIVPSRDIAEACAPRIAAQRGRVMSCWLGGATIAPARRLFEEAGIADYETPEEAVRAFALMQTYRRNQAVLRQTPAASAAAEPDLPRARRLIDAALGAGRPWLDEVDAKDLLDAYGIPVIATRRVPATPEAAAAAAREIDGPVALKIVSPDILHKSDAGGVRLDLHGDEAVRGAAVDMLERLRRERPQARIDGFSVQAMARRPHAQELIVGTHVDAIFGPVLLFGQGGTAVEVLGDRAVALPPLNRALARELIDRTRVARLLAGYRDRPPAQLDALCDALIAVARMLADLPELAELDINPLWADECGVLALDARVHLSAARPAGVASFAVRPYPGELERRLAWQGRSVVMRPIRPEDEALHREFLEAADPEDLRMRFFEAPHTLSHDELARMTQIDYEREMAFVVIDTEAPGGPRTLGVARLARDPDNVDAEFAVMVRSDLKGRGLGRLLIQALLDYAASRGTQRIVGYVLRENRAMLALVKALGFECRADLNEPSEIMFVSRRLAPA</sequence>
<dbReference type="SUPFAM" id="SSF52210">
    <property type="entry name" value="Succinyl-CoA synthetase domains"/>
    <property type="match status" value="2"/>
</dbReference>
<evidence type="ECO:0000256" key="4">
    <source>
        <dbReference type="ARBA" id="ARBA00060888"/>
    </source>
</evidence>
<dbReference type="AlphaFoldDB" id="A0A4R3UGP1"/>
<dbReference type="FunFam" id="3.30.1490.20:FF:000020">
    <property type="entry name" value="Protein lysine acetyltransferase"/>
    <property type="match status" value="1"/>
</dbReference>
<dbReference type="GO" id="GO:0005524">
    <property type="term" value="F:ATP binding"/>
    <property type="evidence" value="ECO:0007669"/>
    <property type="project" value="UniProtKB-KW"/>
</dbReference>
<dbReference type="Proteomes" id="UP000295110">
    <property type="component" value="Unassembled WGS sequence"/>
</dbReference>
<comment type="similarity">
    <text evidence="4">In the N-terminal section; belongs to the acetate CoA ligase alpha subunit family.</text>
</comment>
<dbReference type="Pfam" id="PF13607">
    <property type="entry name" value="Succ_CoA_lig"/>
    <property type="match status" value="1"/>
</dbReference>